<accession>A0A1M5D3M0</accession>
<protein>
    <recommendedName>
        <fullName evidence="4">Capsule assembly protein Wzi</fullName>
    </recommendedName>
</protein>
<dbReference type="RefSeq" id="WP_072836246.1">
    <property type="nucleotide sequence ID" value="NZ_FQUU01000014.1"/>
</dbReference>
<gene>
    <name evidence="2" type="ORF">SAMN02745131_03098</name>
</gene>
<evidence type="ECO:0000313" key="2">
    <source>
        <dbReference type="EMBL" id="SHF61653.1"/>
    </source>
</evidence>
<feature type="chain" id="PRO_5012883605" description="Capsule assembly protein Wzi" evidence="1">
    <location>
        <begin position="20"/>
        <end position="463"/>
    </location>
</feature>
<evidence type="ECO:0000313" key="3">
    <source>
        <dbReference type="Proteomes" id="UP000184048"/>
    </source>
</evidence>
<name>A0A1M5D3M0_9BACT</name>
<sequence length="463" mass="54398">MKKRLLPFFLLIIIHSTYAQDSSFQLKDYKYRTPGITVLEFNLGFSGAVSDVNAPEPYSRKYSTWNLYPSNLDYYHTLSTDKRMHTSVIRFSPAGYYNTYGQNDTSTKSHSLQYNVYWSYTDRYYRKNNWFWEWGNILNHTLATNKSKYTVWNTTNTNLLAENMFMLGFGKGRIENVTDAQTALYILNDLEQQGLLNSSPTSENTRQFAQLITTVNNKRVFDNRRRRIYEFTQIDSFLKASGLISVNDIRYFTTINDNWVMAYNPYRSSGSNWYIQLVPGGGIQKNSRYFKADRVNNSDKQTSTYTSLMPLLGYENYKPLNLKWQRNFSTILSFQKKWNSDETRNMYSGSESVSKIDTWKWLTRLYSRYSWGYFPNNRTAINAYIQMDASFGKSSREVVYKEMRIISPEIDFSADYFLSYRTRFTAHWNLNYKSIRAVSFANESLKSNEFNTGISFGLTHSIL</sequence>
<dbReference type="Proteomes" id="UP000184048">
    <property type="component" value="Unassembled WGS sequence"/>
</dbReference>
<organism evidence="2 3">
    <name type="scientific">Flavisolibacter ginsengisoli DSM 18119</name>
    <dbReference type="NCBI Taxonomy" id="1121884"/>
    <lineage>
        <taxon>Bacteria</taxon>
        <taxon>Pseudomonadati</taxon>
        <taxon>Bacteroidota</taxon>
        <taxon>Chitinophagia</taxon>
        <taxon>Chitinophagales</taxon>
        <taxon>Chitinophagaceae</taxon>
        <taxon>Flavisolibacter</taxon>
    </lineage>
</organism>
<evidence type="ECO:0008006" key="4">
    <source>
        <dbReference type="Google" id="ProtNLM"/>
    </source>
</evidence>
<feature type="signal peptide" evidence="1">
    <location>
        <begin position="1"/>
        <end position="19"/>
    </location>
</feature>
<keyword evidence="3" id="KW-1185">Reference proteome</keyword>
<dbReference type="OrthoDB" id="994452at2"/>
<dbReference type="AlphaFoldDB" id="A0A1M5D3M0"/>
<reference evidence="2 3" key="1">
    <citation type="submission" date="2016-11" db="EMBL/GenBank/DDBJ databases">
        <authorList>
            <person name="Jaros S."/>
            <person name="Januszkiewicz K."/>
            <person name="Wedrychowicz H."/>
        </authorList>
    </citation>
    <scope>NUCLEOTIDE SEQUENCE [LARGE SCALE GENOMIC DNA]</scope>
    <source>
        <strain evidence="2 3">DSM 18119</strain>
    </source>
</reference>
<dbReference type="EMBL" id="FQUU01000014">
    <property type="protein sequence ID" value="SHF61653.1"/>
    <property type="molecule type" value="Genomic_DNA"/>
</dbReference>
<proteinExistence type="predicted"/>
<evidence type="ECO:0000256" key="1">
    <source>
        <dbReference type="SAM" id="SignalP"/>
    </source>
</evidence>
<keyword evidence="1" id="KW-0732">Signal</keyword>